<dbReference type="PANTHER" id="PTHR36454">
    <property type="entry name" value="LMO2823 PROTEIN"/>
    <property type="match status" value="1"/>
</dbReference>
<reference evidence="1" key="2">
    <citation type="journal article" date="2021" name="PeerJ">
        <title>Extensive microbial diversity within the chicken gut microbiome revealed by metagenomics and culture.</title>
        <authorList>
            <person name="Gilroy R."/>
            <person name="Ravi A."/>
            <person name="Getino M."/>
            <person name="Pursley I."/>
            <person name="Horton D.L."/>
            <person name="Alikhan N.F."/>
            <person name="Baker D."/>
            <person name="Gharbi K."/>
            <person name="Hall N."/>
            <person name="Watson M."/>
            <person name="Adriaenssens E.M."/>
            <person name="Foster-Nyarko E."/>
            <person name="Jarju S."/>
            <person name="Secka A."/>
            <person name="Antonio M."/>
            <person name="Oren A."/>
            <person name="Chaudhuri R.R."/>
            <person name="La Ragione R."/>
            <person name="Hildebrand F."/>
            <person name="Pallen M.J."/>
        </authorList>
    </citation>
    <scope>NUCLEOTIDE SEQUENCE</scope>
    <source>
        <strain evidence="1">ChiBcec16-1751</strain>
    </source>
</reference>
<dbReference type="InterPro" id="IPR008323">
    <property type="entry name" value="UCP033563"/>
</dbReference>
<sequence length="375" mass="41900">ANAGDAPSTIHLILPEAQLGTEQEPALTEEINRTMAAYLEQDLFTVYPNSFVYVERTLQSGAIRKGLVGMVDLEAYDYSMGSTSDIRATEKTVVERIPPRMRVRKNAPLEFPHILMLADDHDKVLIEPITAQKEHLKKLYDCMLMEDGGHIAGWLVDGVEAQAFMDRLTTYTQHVDEKYTGLPGTPMVFAVGDGNHSLATAKACYEELKKAHPDEDLSQHPARYALVELENIHDTAQEFAPIHRVIVKTDAPALLKAVQDNLCAETGFPVEWYMGNDHGTIYLDQSKGQLAVGILQSFLDQYLAQHDGETDYIHGDADLVELADQDNAIGFLLPVMEKSQLFRGVIADGILPRKTFSMGHAREKRYYLEGRKITK</sequence>
<dbReference type="AlphaFoldDB" id="A0A9D1F9K2"/>
<reference evidence="1" key="1">
    <citation type="submission" date="2020-10" db="EMBL/GenBank/DDBJ databases">
        <authorList>
            <person name="Gilroy R."/>
        </authorList>
    </citation>
    <scope>NUCLEOTIDE SEQUENCE</scope>
    <source>
        <strain evidence="1">ChiBcec16-1751</strain>
    </source>
</reference>
<gene>
    <name evidence="1" type="ORF">IAA83_06440</name>
</gene>
<proteinExistence type="predicted"/>
<dbReference type="PANTHER" id="PTHR36454:SF1">
    <property type="entry name" value="DUF1015 DOMAIN-CONTAINING PROTEIN"/>
    <property type="match status" value="1"/>
</dbReference>
<dbReference type="Pfam" id="PF06245">
    <property type="entry name" value="DUF1015"/>
    <property type="match status" value="1"/>
</dbReference>
<accession>A0A9D1F9K2</accession>
<dbReference type="EMBL" id="DVJJ01000095">
    <property type="protein sequence ID" value="HIS64992.1"/>
    <property type="molecule type" value="Genomic_DNA"/>
</dbReference>
<dbReference type="Proteomes" id="UP000886741">
    <property type="component" value="Unassembled WGS sequence"/>
</dbReference>
<comment type="caution">
    <text evidence="1">The sequence shown here is derived from an EMBL/GenBank/DDBJ whole genome shotgun (WGS) entry which is preliminary data.</text>
</comment>
<feature type="non-terminal residue" evidence="1">
    <location>
        <position position="1"/>
    </location>
</feature>
<evidence type="ECO:0000313" key="1">
    <source>
        <dbReference type="EMBL" id="HIS64992.1"/>
    </source>
</evidence>
<organism evidence="1 2">
    <name type="scientific">Candidatus Avoscillospira avistercoris</name>
    <dbReference type="NCBI Taxonomy" id="2840707"/>
    <lineage>
        <taxon>Bacteria</taxon>
        <taxon>Bacillati</taxon>
        <taxon>Bacillota</taxon>
        <taxon>Clostridia</taxon>
        <taxon>Eubacteriales</taxon>
        <taxon>Oscillospiraceae</taxon>
        <taxon>Oscillospiraceae incertae sedis</taxon>
        <taxon>Candidatus Avoscillospira</taxon>
    </lineage>
</organism>
<protein>
    <submittedName>
        <fullName evidence="1">DUF1015 domain-containing protein</fullName>
    </submittedName>
</protein>
<name>A0A9D1F9K2_9FIRM</name>
<evidence type="ECO:0000313" key="2">
    <source>
        <dbReference type="Proteomes" id="UP000886741"/>
    </source>
</evidence>